<reference evidence="1 2" key="1">
    <citation type="submission" date="2013-09" db="EMBL/GenBank/DDBJ databases">
        <title>Genome Sequences of seven clinical isolates and type strains of anginosus group streptococci.</title>
        <authorList>
            <person name="Maruyama F."/>
            <person name="Sakurai A."/>
            <person name="Ogura Y."/>
            <person name="Homma H."/>
            <person name="Takahashi N."/>
            <person name="Ohtsubo Y."/>
            <person name="Hoshino T."/>
            <person name="Okahashi N."/>
            <person name="Nakagawa I."/>
            <person name="Kimura S."/>
            <person name="Fujiwara T."/>
            <person name="Hayashi T."/>
            <person name="Shintani S."/>
        </authorList>
    </citation>
    <scope>NUCLEOTIDE SEQUENCE [LARGE SCALE GENOMIC DNA]</scope>
    <source>
        <strain evidence="2">CCUG46377</strain>
    </source>
</reference>
<evidence type="ECO:0000313" key="2">
    <source>
        <dbReference type="Proteomes" id="UP000016985"/>
    </source>
</evidence>
<keyword evidence="2" id="KW-1185">Reference proteome</keyword>
<protein>
    <submittedName>
        <fullName evidence="1">Uncharacterized protein</fullName>
    </submittedName>
</protein>
<dbReference type="EMBL" id="BASX01000002">
    <property type="protein sequence ID" value="GAD43822.1"/>
    <property type="molecule type" value="Genomic_DNA"/>
</dbReference>
<sequence length="86" mass="10322">MRYRSVETGVTYSFIWQPHTNLLRLNGETSQEFIRDGTKDYIKNLSKDSITSLEGTGYEKWERPKEESEPFSWQKRTRKKLYKGLR</sequence>
<name>U2YAQ6_STRCV</name>
<organism evidence="1 2">
    <name type="scientific">Streptococcus constellatus subsp. pharyngis SK1060 = CCUG 46377</name>
    <dbReference type="NCBI Taxonomy" id="1035184"/>
    <lineage>
        <taxon>Bacteria</taxon>
        <taxon>Bacillati</taxon>
        <taxon>Bacillota</taxon>
        <taxon>Bacilli</taxon>
        <taxon>Lactobacillales</taxon>
        <taxon>Streptococcaceae</taxon>
        <taxon>Streptococcus</taxon>
        <taxon>Streptococcus anginosus group</taxon>
    </lineage>
</organism>
<gene>
    <name evidence="1" type="ORF">ANG5_0350</name>
</gene>
<evidence type="ECO:0000313" key="1">
    <source>
        <dbReference type="EMBL" id="GAD43822.1"/>
    </source>
</evidence>
<comment type="caution">
    <text evidence="1">The sequence shown here is derived from an EMBL/GenBank/DDBJ whole genome shotgun (WGS) entry which is preliminary data.</text>
</comment>
<dbReference type="Proteomes" id="UP000016985">
    <property type="component" value="Unassembled WGS sequence"/>
</dbReference>
<dbReference type="AlphaFoldDB" id="U2YAQ6"/>
<accession>U2YAQ6</accession>
<proteinExistence type="predicted"/>